<comment type="pathway">
    <text evidence="1 14">Cofactor biosynthesis; FAD biosynthesis; FAD from FMN: step 1/1.</text>
</comment>
<dbReference type="EC" id="2.7.7.2" evidence="14"/>
<keyword evidence="4 14" id="KW-0288">FMN</keyword>
<gene>
    <name evidence="16" type="primary">ribF</name>
    <name evidence="16" type="ORF">IAD42_09735</name>
</gene>
<dbReference type="EC" id="2.7.1.26" evidence="14"/>
<dbReference type="InterPro" id="IPR014729">
    <property type="entry name" value="Rossmann-like_a/b/a_fold"/>
</dbReference>
<evidence type="ECO:0000256" key="8">
    <source>
        <dbReference type="ARBA" id="ARBA00022777"/>
    </source>
</evidence>
<keyword evidence="3 14" id="KW-0285">Flavoprotein</keyword>
<sequence length="302" mass="33984">MADKKRVIALGFFDGVHIGHAALLEMTRRRAAERRAIPAVLTFDTHPDTLVKRVEVPLINSAEDRSAIIRDRFGIDSVIFIHFNENMMRMPWQSFADSLRLELGACHLVVGYDFSFGWKGEGRPARLAAYCTRYGMGCDIISAVCRGGEAVSSTRIRGLLEAGRVEEANELLGHPHFLTDKVHYGFRLGHKLGAPTINMRFADGVLVPRHGVYAAKVHLDSGERLMAVTNVGVRPTVSGGDRVSVESYILDYEGDLYDRTVRVEFHSFLRDEQRFANVAELRDQIHSDAEATREYFEKHKKP</sequence>
<proteinExistence type="inferred from homology"/>
<keyword evidence="11" id="KW-0511">Multifunctional enzyme</keyword>
<dbReference type="SUPFAM" id="SSF52374">
    <property type="entry name" value="Nucleotidylyl transferase"/>
    <property type="match status" value="1"/>
</dbReference>
<dbReference type="NCBIfam" id="TIGR00083">
    <property type="entry name" value="ribF"/>
    <property type="match status" value="1"/>
</dbReference>
<dbReference type="GO" id="GO:0005524">
    <property type="term" value="F:ATP binding"/>
    <property type="evidence" value="ECO:0007669"/>
    <property type="project" value="UniProtKB-UniRule"/>
</dbReference>
<name>A0A9D1K940_9FIRM</name>
<evidence type="ECO:0000313" key="17">
    <source>
        <dbReference type="Proteomes" id="UP000886876"/>
    </source>
</evidence>
<comment type="pathway">
    <text evidence="2 14">Cofactor biosynthesis; FMN biosynthesis; FMN from riboflavin (ATP route): step 1/1.</text>
</comment>
<dbReference type="Gene3D" id="2.40.30.30">
    <property type="entry name" value="Riboflavin kinase-like"/>
    <property type="match status" value="1"/>
</dbReference>
<evidence type="ECO:0000256" key="5">
    <source>
        <dbReference type="ARBA" id="ARBA00022679"/>
    </source>
</evidence>
<dbReference type="GO" id="GO:0009398">
    <property type="term" value="P:FMN biosynthetic process"/>
    <property type="evidence" value="ECO:0007669"/>
    <property type="project" value="UniProtKB-UniRule"/>
</dbReference>
<keyword evidence="6 14" id="KW-0548">Nucleotidyltransferase</keyword>
<evidence type="ECO:0000256" key="3">
    <source>
        <dbReference type="ARBA" id="ARBA00022630"/>
    </source>
</evidence>
<dbReference type="PIRSF" id="PIRSF004491">
    <property type="entry name" value="FAD_Synth"/>
    <property type="match status" value="1"/>
</dbReference>
<keyword evidence="10 14" id="KW-0067">ATP-binding</keyword>
<evidence type="ECO:0000256" key="6">
    <source>
        <dbReference type="ARBA" id="ARBA00022695"/>
    </source>
</evidence>
<keyword evidence="7 14" id="KW-0547">Nucleotide-binding</keyword>
<evidence type="ECO:0000256" key="10">
    <source>
        <dbReference type="ARBA" id="ARBA00022840"/>
    </source>
</evidence>
<evidence type="ECO:0000256" key="9">
    <source>
        <dbReference type="ARBA" id="ARBA00022827"/>
    </source>
</evidence>
<evidence type="ECO:0000256" key="2">
    <source>
        <dbReference type="ARBA" id="ARBA00005201"/>
    </source>
</evidence>
<keyword evidence="9 14" id="KW-0274">FAD</keyword>
<comment type="catalytic activity">
    <reaction evidence="12 14">
        <text>riboflavin + ATP = FMN + ADP + H(+)</text>
        <dbReference type="Rhea" id="RHEA:14357"/>
        <dbReference type="ChEBI" id="CHEBI:15378"/>
        <dbReference type="ChEBI" id="CHEBI:30616"/>
        <dbReference type="ChEBI" id="CHEBI:57986"/>
        <dbReference type="ChEBI" id="CHEBI:58210"/>
        <dbReference type="ChEBI" id="CHEBI:456216"/>
        <dbReference type="EC" id="2.7.1.26"/>
    </reaction>
</comment>
<dbReference type="Pfam" id="PF06574">
    <property type="entry name" value="FAD_syn"/>
    <property type="match status" value="1"/>
</dbReference>
<dbReference type="InterPro" id="IPR023468">
    <property type="entry name" value="Riboflavin_kinase"/>
</dbReference>
<evidence type="ECO:0000256" key="14">
    <source>
        <dbReference type="PIRNR" id="PIRNR004491"/>
    </source>
</evidence>
<evidence type="ECO:0000256" key="7">
    <source>
        <dbReference type="ARBA" id="ARBA00022741"/>
    </source>
</evidence>
<feature type="domain" description="Riboflavin kinase" evidence="15">
    <location>
        <begin position="171"/>
        <end position="297"/>
    </location>
</feature>
<dbReference type="Pfam" id="PF01687">
    <property type="entry name" value="Flavokinase"/>
    <property type="match status" value="1"/>
</dbReference>
<dbReference type="CDD" id="cd02064">
    <property type="entry name" value="FAD_synthetase_N"/>
    <property type="match status" value="1"/>
</dbReference>
<evidence type="ECO:0000313" key="16">
    <source>
        <dbReference type="EMBL" id="HIS98245.1"/>
    </source>
</evidence>
<dbReference type="PANTHER" id="PTHR22749:SF6">
    <property type="entry name" value="RIBOFLAVIN KINASE"/>
    <property type="match status" value="1"/>
</dbReference>
<keyword evidence="5 14" id="KW-0808">Transferase</keyword>
<dbReference type="SMART" id="SM00904">
    <property type="entry name" value="Flavokinase"/>
    <property type="match status" value="1"/>
</dbReference>
<dbReference type="GO" id="GO:0003919">
    <property type="term" value="F:FMN adenylyltransferase activity"/>
    <property type="evidence" value="ECO:0007669"/>
    <property type="project" value="UniProtKB-UniRule"/>
</dbReference>
<evidence type="ECO:0000256" key="13">
    <source>
        <dbReference type="ARBA" id="ARBA00049494"/>
    </source>
</evidence>
<comment type="caution">
    <text evidence="16">The sequence shown here is derived from an EMBL/GenBank/DDBJ whole genome shotgun (WGS) entry which is preliminary data.</text>
</comment>
<dbReference type="InterPro" id="IPR015865">
    <property type="entry name" value="Riboflavin_kinase_bac/euk"/>
</dbReference>
<keyword evidence="8 14" id="KW-0418">Kinase</keyword>
<dbReference type="Gene3D" id="3.40.50.620">
    <property type="entry name" value="HUPs"/>
    <property type="match status" value="1"/>
</dbReference>
<dbReference type="AlphaFoldDB" id="A0A9D1K940"/>
<dbReference type="GO" id="GO:0006747">
    <property type="term" value="P:FAD biosynthetic process"/>
    <property type="evidence" value="ECO:0007669"/>
    <property type="project" value="UniProtKB-UniRule"/>
</dbReference>
<comment type="similarity">
    <text evidence="14">Belongs to the ribF family.</text>
</comment>
<dbReference type="InterPro" id="IPR023465">
    <property type="entry name" value="Riboflavin_kinase_dom_sf"/>
</dbReference>
<accession>A0A9D1K940</accession>
<evidence type="ECO:0000256" key="12">
    <source>
        <dbReference type="ARBA" id="ARBA00047880"/>
    </source>
</evidence>
<organism evidence="16 17">
    <name type="scientific">Candidatus Scatomorpha pullistercoris</name>
    <dbReference type="NCBI Taxonomy" id="2840929"/>
    <lineage>
        <taxon>Bacteria</taxon>
        <taxon>Bacillati</taxon>
        <taxon>Bacillota</taxon>
        <taxon>Clostridia</taxon>
        <taxon>Eubacteriales</taxon>
        <taxon>Candidatus Scatomorpha</taxon>
    </lineage>
</organism>
<reference evidence="16" key="1">
    <citation type="submission" date="2020-10" db="EMBL/GenBank/DDBJ databases">
        <authorList>
            <person name="Gilroy R."/>
        </authorList>
    </citation>
    <scope>NUCLEOTIDE SEQUENCE</scope>
    <source>
        <strain evidence="16">ChiHecec3B27-6122</strain>
    </source>
</reference>
<dbReference type="EMBL" id="DVJS01000245">
    <property type="protein sequence ID" value="HIS98245.1"/>
    <property type="molecule type" value="Genomic_DNA"/>
</dbReference>
<dbReference type="SUPFAM" id="SSF82114">
    <property type="entry name" value="Riboflavin kinase-like"/>
    <property type="match status" value="1"/>
</dbReference>
<evidence type="ECO:0000256" key="4">
    <source>
        <dbReference type="ARBA" id="ARBA00022643"/>
    </source>
</evidence>
<evidence type="ECO:0000256" key="1">
    <source>
        <dbReference type="ARBA" id="ARBA00004726"/>
    </source>
</evidence>
<reference evidence="16" key="2">
    <citation type="journal article" date="2021" name="PeerJ">
        <title>Extensive microbial diversity within the chicken gut microbiome revealed by metagenomics and culture.</title>
        <authorList>
            <person name="Gilroy R."/>
            <person name="Ravi A."/>
            <person name="Getino M."/>
            <person name="Pursley I."/>
            <person name="Horton D.L."/>
            <person name="Alikhan N.F."/>
            <person name="Baker D."/>
            <person name="Gharbi K."/>
            <person name="Hall N."/>
            <person name="Watson M."/>
            <person name="Adriaenssens E.M."/>
            <person name="Foster-Nyarko E."/>
            <person name="Jarju S."/>
            <person name="Secka A."/>
            <person name="Antonio M."/>
            <person name="Oren A."/>
            <person name="Chaudhuri R.R."/>
            <person name="La Ragione R."/>
            <person name="Hildebrand F."/>
            <person name="Pallen M.J."/>
        </authorList>
    </citation>
    <scope>NUCLEOTIDE SEQUENCE</scope>
    <source>
        <strain evidence="16">ChiHecec3B27-6122</strain>
    </source>
</reference>
<dbReference type="GO" id="GO:0009231">
    <property type="term" value="P:riboflavin biosynthetic process"/>
    <property type="evidence" value="ECO:0007669"/>
    <property type="project" value="InterPro"/>
</dbReference>
<dbReference type="InterPro" id="IPR015864">
    <property type="entry name" value="FAD_synthase"/>
</dbReference>
<evidence type="ECO:0000259" key="15">
    <source>
        <dbReference type="SMART" id="SM00904"/>
    </source>
</evidence>
<dbReference type="InterPro" id="IPR002606">
    <property type="entry name" value="Riboflavin_kinase_bac"/>
</dbReference>
<dbReference type="Proteomes" id="UP000886876">
    <property type="component" value="Unassembled WGS sequence"/>
</dbReference>
<evidence type="ECO:0000256" key="11">
    <source>
        <dbReference type="ARBA" id="ARBA00023268"/>
    </source>
</evidence>
<dbReference type="GO" id="GO:0008531">
    <property type="term" value="F:riboflavin kinase activity"/>
    <property type="evidence" value="ECO:0007669"/>
    <property type="project" value="UniProtKB-UniRule"/>
</dbReference>
<dbReference type="PANTHER" id="PTHR22749">
    <property type="entry name" value="RIBOFLAVIN KINASE/FMN ADENYLYLTRANSFERASE"/>
    <property type="match status" value="1"/>
</dbReference>
<comment type="catalytic activity">
    <reaction evidence="13 14">
        <text>FMN + ATP + H(+) = FAD + diphosphate</text>
        <dbReference type="Rhea" id="RHEA:17237"/>
        <dbReference type="ChEBI" id="CHEBI:15378"/>
        <dbReference type="ChEBI" id="CHEBI:30616"/>
        <dbReference type="ChEBI" id="CHEBI:33019"/>
        <dbReference type="ChEBI" id="CHEBI:57692"/>
        <dbReference type="ChEBI" id="CHEBI:58210"/>
        <dbReference type="EC" id="2.7.7.2"/>
    </reaction>
</comment>
<protein>
    <recommendedName>
        <fullName evidence="14">Riboflavin biosynthesis protein</fullName>
    </recommendedName>
    <domain>
        <recommendedName>
            <fullName evidence="14">Riboflavin kinase</fullName>
            <ecNumber evidence="14">2.7.1.26</ecNumber>
        </recommendedName>
        <alternativeName>
            <fullName evidence="14">Flavokinase</fullName>
        </alternativeName>
    </domain>
    <domain>
        <recommendedName>
            <fullName evidence="14">FMN adenylyltransferase</fullName>
            <ecNumber evidence="14">2.7.7.2</ecNumber>
        </recommendedName>
        <alternativeName>
            <fullName evidence="14">FAD pyrophosphorylase</fullName>
        </alternativeName>
        <alternativeName>
            <fullName evidence="14">FAD synthase</fullName>
        </alternativeName>
    </domain>
</protein>